<accession>A0A1E5CME3</accession>
<organism evidence="2 3">
    <name type="scientific">Vibrio genomosp. F6 str. FF-238</name>
    <dbReference type="NCBI Taxonomy" id="1191298"/>
    <lineage>
        <taxon>Bacteria</taxon>
        <taxon>Pseudomonadati</taxon>
        <taxon>Pseudomonadota</taxon>
        <taxon>Gammaproteobacteria</taxon>
        <taxon>Vibrionales</taxon>
        <taxon>Vibrionaceae</taxon>
        <taxon>Vibrio</taxon>
    </lineage>
</organism>
<dbReference type="Proteomes" id="UP000094165">
    <property type="component" value="Unassembled WGS sequence"/>
</dbReference>
<reference evidence="2 3" key="1">
    <citation type="journal article" date="2012" name="Science">
        <title>Ecological populations of bacteria act as socially cohesive units of antibiotic production and resistance.</title>
        <authorList>
            <person name="Cordero O.X."/>
            <person name="Wildschutte H."/>
            <person name="Kirkup B."/>
            <person name="Proehl S."/>
            <person name="Ngo L."/>
            <person name="Hussain F."/>
            <person name="Le Roux F."/>
            <person name="Mincer T."/>
            <person name="Polz M.F."/>
        </authorList>
    </citation>
    <scope>NUCLEOTIDE SEQUENCE [LARGE SCALE GENOMIC DNA]</scope>
    <source>
        <strain evidence="2 3">FF-238</strain>
    </source>
</reference>
<dbReference type="Pfam" id="PF09839">
    <property type="entry name" value="DUF2066"/>
    <property type="match status" value="1"/>
</dbReference>
<evidence type="ECO:0008006" key="4">
    <source>
        <dbReference type="Google" id="ProtNLM"/>
    </source>
</evidence>
<dbReference type="AlphaFoldDB" id="A0A1E5CME3"/>
<dbReference type="InterPro" id="IPR018642">
    <property type="entry name" value="DUF2066"/>
</dbReference>
<feature type="signal peptide" evidence="1">
    <location>
        <begin position="1"/>
        <end position="18"/>
    </location>
</feature>
<keyword evidence="1" id="KW-0732">Signal</keyword>
<keyword evidence="3" id="KW-1185">Reference proteome</keyword>
<dbReference type="EMBL" id="AJYW02000302">
    <property type="protein sequence ID" value="OEE70784.1"/>
    <property type="molecule type" value="Genomic_DNA"/>
</dbReference>
<proteinExistence type="predicted"/>
<dbReference type="RefSeq" id="WP_017054243.1">
    <property type="nucleotide sequence ID" value="NZ_AJYW02000302.1"/>
</dbReference>
<gene>
    <name evidence="2" type="ORF">A130_08610</name>
</gene>
<feature type="chain" id="PRO_5009172973" description="DUF2066 domain-containing protein" evidence="1">
    <location>
        <begin position="19"/>
        <end position="402"/>
    </location>
</feature>
<sequence length="402" mass="44468">MRNFALLFMGLLSLPTYALTQVDLYRSEIVINNEEKDAETVARVQGLQQVIVRATGSTVALENEVVRKALRQSAQYLTQMGYGELDQQQTLKMSFNGPQLRALLTQAQLPYWPESRANILVWLVEEQNYDRIISWEHSPSALITSIREQADARGLPITVPVGDFDDITGIAVSDLWGGFVSPISLASQRYPVDAVLVLRAQGNSLRWTLYDQQPEAISSSPRSPVFGQENGSVSEISAQLIDQVSQYYATKSAVNVASESSESVLAQFINIKSAVSFFHLENQLKSLNSVASIDILKIQGDEVTFRVHLLTSKSEFEQEMTNIKQVAAFTSESDVVETAPVLTQETTDQSTSLAQETLPQTAVVESAVVATNDNEAFIADQVSLTEDVQPSEPVIVFEWIDR</sequence>
<comment type="caution">
    <text evidence="2">The sequence shown here is derived from an EMBL/GenBank/DDBJ whole genome shotgun (WGS) entry which is preliminary data.</text>
</comment>
<evidence type="ECO:0000256" key="1">
    <source>
        <dbReference type="SAM" id="SignalP"/>
    </source>
</evidence>
<evidence type="ECO:0000313" key="3">
    <source>
        <dbReference type="Proteomes" id="UP000094165"/>
    </source>
</evidence>
<name>A0A1E5CME3_9VIBR</name>
<protein>
    <recommendedName>
        <fullName evidence="4">DUF2066 domain-containing protein</fullName>
    </recommendedName>
</protein>
<evidence type="ECO:0000313" key="2">
    <source>
        <dbReference type="EMBL" id="OEE70784.1"/>
    </source>
</evidence>